<dbReference type="RefSeq" id="WP_236499776.1">
    <property type="nucleotide sequence ID" value="NZ_CP091244.1"/>
</dbReference>
<dbReference type="PANTHER" id="PTHR21262:SF31">
    <property type="entry name" value="GTP PYROPHOSPHOKINASE"/>
    <property type="match status" value="1"/>
</dbReference>
<dbReference type="InterPro" id="IPR004095">
    <property type="entry name" value="TGS"/>
</dbReference>
<comment type="similarity">
    <text evidence="6">Belongs to the relA/spoT family.</text>
</comment>
<feature type="domain" description="TGS" evidence="8">
    <location>
        <begin position="395"/>
        <end position="456"/>
    </location>
</feature>
<dbReference type="SUPFAM" id="SSF109604">
    <property type="entry name" value="HD-domain/PDEase-like"/>
    <property type="match status" value="1"/>
</dbReference>
<gene>
    <name evidence="9" type="ORF">L2Y54_03160</name>
</gene>
<dbReference type="EMBL" id="CP091244">
    <property type="protein sequence ID" value="UJS25048.1"/>
    <property type="molecule type" value="Genomic_DNA"/>
</dbReference>
<dbReference type="SMART" id="SM00954">
    <property type="entry name" value="RelA_SpoT"/>
    <property type="match status" value="1"/>
</dbReference>
<dbReference type="Pfam" id="PF13291">
    <property type="entry name" value="ACT_4"/>
    <property type="match status" value="1"/>
</dbReference>
<dbReference type="PROSITE" id="PS51671">
    <property type="entry name" value="ACT"/>
    <property type="match status" value="1"/>
</dbReference>
<dbReference type="Pfam" id="PF04607">
    <property type="entry name" value="RelA_SpoT"/>
    <property type="match status" value="1"/>
</dbReference>
<evidence type="ECO:0000256" key="3">
    <source>
        <dbReference type="ARBA" id="ARBA00029754"/>
    </source>
</evidence>
<dbReference type="Pfam" id="PF13328">
    <property type="entry name" value="HD_4"/>
    <property type="match status" value="1"/>
</dbReference>
<protein>
    <recommendedName>
        <fullName evidence="1">GTP pyrophosphokinase</fullName>
    </recommendedName>
    <alternativeName>
        <fullName evidence="4">(p)ppGpp synthase</fullName>
    </alternativeName>
    <alternativeName>
        <fullName evidence="3">ATP:GTP 3'-pyrophosphotransferase</fullName>
    </alternativeName>
    <alternativeName>
        <fullName evidence="5">ppGpp synthase I</fullName>
    </alternativeName>
</protein>
<dbReference type="Gene3D" id="1.10.3210.10">
    <property type="entry name" value="Hypothetical protein af1432"/>
    <property type="match status" value="1"/>
</dbReference>
<evidence type="ECO:0000313" key="9">
    <source>
        <dbReference type="EMBL" id="UJS25048.1"/>
    </source>
</evidence>
<dbReference type="Gene3D" id="3.30.460.10">
    <property type="entry name" value="Beta Polymerase, domain 2"/>
    <property type="match status" value="1"/>
</dbReference>
<dbReference type="CDD" id="cd05399">
    <property type="entry name" value="NT_Rel-Spo_like"/>
    <property type="match status" value="1"/>
</dbReference>
<evidence type="ECO:0000256" key="1">
    <source>
        <dbReference type="ARBA" id="ARBA00019852"/>
    </source>
</evidence>
<dbReference type="NCBIfam" id="TIGR00691">
    <property type="entry name" value="spoT_relA"/>
    <property type="match status" value="1"/>
</dbReference>
<accession>A0ABY3SZR9</accession>
<dbReference type="PANTHER" id="PTHR21262">
    <property type="entry name" value="GUANOSINE-3',5'-BIS DIPHOSPHATE 3'-PYROPHOSPHOHYDROLASE"/>
    <property type="match status" value="1"/>
</dbReference>
<dbReference type="InterPro" id="IPR007685">
    <property type="entry name" value="RelA_SpoT"/>
</dbReference>
<dbReference type="InterPro" id="IPR043519">
    <property type="entry name" value="NT_sf"/>
</dbReference>
<evidence type="ECO:0000256" key="6">
    <source>
        <dbReference type="RuleBase" id="RU003847"/>
    </source>
</evidence>
<evidence type="ECO:0000313" key="10">
    <source>
        <dbReference type="Proteomes" id="UP001054801"/>
    </source>
</evidence>
<dbReference type="InterPro" id="IPR004811">
    <property type="entry name" value="RelA/Spo_fam"/>
</dbReference>
<name>A0ABY3SZR9_9GAMM</name>
<dbReference type="InterPro" id="IPR012676">
    <property type="entry name" value="TGS-like"/>
</dbReference>
<evidence type="ECO:0000256" key="5">
    <source>
        <dbReference type="ARBA" id="ARBA00033308"/>
    </source>
</evidence>
<keyword evidence="10" id="KW-1185">Reference proteome</keyword>
<dbReference type="InterPro" id="IPR002912">
    <property type="entry name" value="ACT_dom"/>
</dbReference>
<comment type="pathway">
    <text evidence="2">Purine metabolism.</text>
</comment>
<evidence type="ECO:0000256" key="4">
    <source>
        <dbReference type="ARBA" id="ARBA00032407"/>
    </source>
</evidence>
<dbReference type="InterPro" id="IPR045865">
    <property type="entry name" value="ACT-like_dom_sf"/>
</dbReference>
<dbReference type="SUPFAM" id="SSF55021">
    <property type="entry name" value="ACT-like"/>
    <property type="match status" value="1"/>
</dbReference>
<dbReference type="Gene3D" id="3.10.20.30">
    <property type="match status" value="1"/>
</dbReference>
<dbReference type="CDD" id="cd04876">
    <property type="entry name" value="ACT_RelA-SpoT"/>
    <property type="match status" value="1"/>
</dbReference>
<dbReference type="Gene3D" id="3.30.70.260">
    <property type="match status" value="1"/>
</dbReference>
<evidence type="ECO:0000259" key="8">
    <source>
        <dbReference type="PROSITE" id="PS51880"/>
    </source>
</evidence>
<dbReference type="InterPro" id="IPR012675">
    <property type="entry name" value="Beta-grasp_dom_sf"/>
</dbReference>
<organism evidence="9 10">
    <name type="scientific">Thiothrix winogradskyi</name>
    <dbReference type="NCBI Taxonomy" id="96472"/>
    <lineage>
        <taxon>Bacteria</taxon>
        <taxon>Pseudomonadati</taxon>
        <taxon>Pseudomonadota</taxon>
        <taxon>Gammaproteobacteria</taxon>
        <taxon>Thiotrichales</taxon>
        <taxon>Thiotrichaceae</taxon>
        <taxon>Thiothrix</taxon>
    </lineage>
</organism>
<proteinExistence type="inferred from homology"/>
<dbReference type="Pfam" id="PF02824">
    <property type="entry name" value="TGS"/>
    <property type="match status" value="1"/>
</dbReference>
<feature type="domain" description="ACT" evidence="7">
    <location>
        <begin position="643"/>
        <end position="717"/>
    </location>
</feature>
<dbReference type="SUPFAM" id="SSF81301">
    <property type="entry name" value="Nucleotidyltransferase"/>
    <property type="match status" value="1"/>
</dbReference>
<sequence>MRHSRTTDTESRTRQAWIERFWVSDNERDFYLIGQIIDNLLQSPPPTDPLQPCSLDVAEILRHLDVDQTTLMAALLCDNRFQQTLTLDVVEKEYGQAVRRLCEDMRNLQRFRDCVENTDPSSSRQEQGEQLRRMLMAMIKDIRTVLIKLAWSLQYLRLLSREEVSDLHRCVARLSMDLYAPLANRLGISQIKWELEDLSFRFLHPDTYKSIAKSLAGKRIEREQYIADFIHNLKDLLVKNDIQAEVYGRPKHLYSIWKKMSRKQLGVDELYDLRAVRVMVTDHATCYRVLDIVHNTWRHIPEEYDDYISNSKPNGYESIHTVVVGPESKFVEVQIRTHEMHRFAELGVAAHWYYKEGGRQDQAMSDAINAMRRLLDSNDSDSDLMEDFRTEVFNDRVFVITPKGRIIDMPKGSTPVDFAYHVHTSVGHRCRGAKVNGNIVPLNYALRNGEQVEILTSKNEHPRQDWMKPELGFVKSGSTRQKVRQWFSQQNHEQNAKDGERILDKERHLLNLGKLNYKELAQHFSRPSERDFLIAVGRNEVSPAQIRRFLLNTHEAEFKLRKTRSPDVVSSGIEVRGVSKLYTQLATCCHPVNGDAIGGYLSQGRGVIVHRADCPDFANLRKEREERIIEVGWGNHAAAYAADITVSTYNKSGVLGDIANLLAKEKVNIHSLHTRDTHDPCLAVMDFTLEIRDVQQLGDVLEKLLQLPSVIDAQRKG</sequence>
<dbReference type="SUPFAM" id="SSF81271">
    <property type="entry name" value="TGS-like"/>
    <property type="match status" value="1"/>
</dbReference>
<comment type="function">
    <text evidence="6">In eubacteria ppGpp (guanosine 3'-diphosphate 5'-diphosphate) is a mediator of the stringent response that coordinates a variety of cellular activities in response to changes in nutritional abundance.</text>
</comment>
<evidence type="ECO:0000259" key="7">
    <source>
        <dbReference type="PROSITE" id="PS51671"/>
    </source>
</evidence>
<dbReference type="InterPro" id="IPR033655">
    <property type="entry name" value="TGS_RelA/SpoT"/>
</dbReference>
<dbReference type="CDD" id="cd01668">
    <property type="entry name" value="TGS_RSH"/>
    <property type="match status" value="1"/>
</dbReference>
<dbReference type="Proteomes" id="UP001054801">
    <property type="component" value="Chromosome"/>
</dbReference>
<evidence type="ECO:0000256" key="2">
    <source>
        <dbReference type="ARBA" id="ARBA00025704"/>
    </source>
</evidence>
<dbReference type="PROSITE" id="PS51880">
    <property type="entry name" value="TGS"/>
    <property type="match status" value="1"/>
</dbReference>
<reference evidence="9" key="1">
    <citation type="journal article" date="2022" name="Microorganisms">
        <title>Two New Species of Filamentous Sulfur Bacteria of the Genus Thiothrix, Thiothrix winogradskyi sp. nov. and 'Candidatus Thiothrix sulfatifontis' sp. nov.</title>
        <authorList>
            <person name="Ravin N.V."/>
            <person name="Rossetti S."/>
            <person name="Beletsky A.V."/>
            <person name="Kadnikov V.V."/>
            <person name="Rudenko T.S."/>
            <person name="Smolyakov D.D."/>
            <person name="Moskvitina M.I."/>
            <person name="Gureeva M.V."/>
            <person name="Mardanov A.V."/>
            <person name="Grabovich M.Y."/>
        </authorList>
    </citation>
    <scope>NUCLEOTIDE SEQUENCE</scope>
    <source>
        <strain evidence="9">CT3</strain>
    </source>
</reference>